<feature type="transmembrane region" description="Helical" evidence="1">
    <location>
        <begin position="7"/>
        <end position="26"/>
    </location>
</feature>
<name>A0A199XPA6_9FLAO</name>
<accession>A0A199XPA6</accession>
<dbReference type="EMBL" id="JMTM01000053">
    <property type="protein sequence ID" value="OAZ03573.1"/>
    <property type="molecule type" value="Genomic_DNA"/>
</dbReference>
<dbReference type="AlphaFoldDB" id="A0A199XPA6"/>
<gene>
    <name evidence="2" type="ORF">FLB_18490</name>
</gene>
<keyword evidence="3" id="KW-1185">Reference proteome</keyword>
<keyword evidence="1" id="KW-1133">Transmembrane helix</keyword>
<feature type="transmembrane region" description="Helical" evidence="1">
    <location>
        <begin position="38"/>
        <end position="56"/>
    </location>
</feature>
<evidence type="ECO:0000313" key="3">
    <source>
        <dbReference type="Proteomes" id="UP000093807"/>
    </source>
</evidence>
<organism evidence="2 3">
    <name type="scientific">Flavobacterium succinicans</name>
    <dbReference type="NCBI Taxonomy" id="29536"/>
    <lineage>
        <taxon>Bacteria</taxon>
        <taxon>Pseudomonadati</taxon>
        <taxon>Bacteroidota</taxon>
        <taxon>Flavobacteriia</taxon>
        <taxon>Flavobacteriales</taxon>
        <taxon>Flavobacteriaceae</taxon>
        <taxon>Flavobacterium</taxon>
    </lineage>
</organism>
<comment type="caution">
    <text evidence="2">The sequence shown here is derived from an EMBL/GenBank/DDBJ whole genome shotgun (WGS) entry which is preliminary data.</text>
</comment>
<sequence length="70" mass="7718">MNPMKIFTTVLIFLAVALIVFNITLLDFSEPFKGNSGVALIGVGASFCAILILLIFRISKKIEEKMNDNI</sequence>
<keyword evidence="1" id="KW-0812">Transmembrane</keyword>
<dbReference type="Proteomes" id="UP000093807">
    <property type="component" value="Unassembled WGS sequence"/>
</dbReference>
<evidence type="ECO:0000313" key="2">
    <source>
        <dbReference type="EMBL" id="OAZ03573.1"/>
    </source>
</evidence>
<protein>
    <submittedName>
        <fullName evidence="2">Uncharacterized protein</fullName>
    </submittedName>
</protein>
<dbReference type="PATRIC" id="fig|29536.5.peg.1939"/>
<keyword evidence="1" id="KW-0472">Membrane</keyword>
<evidence type="ECO:0000256" key="1">
    <source>
        <dbReference type="SAM" id="Phobius"/>
    </source>
</evidence>
<reference evidence="2 3" key="1">
    <citation type="submission" date="2016-06" db="EMBL/GenBank/DDBJ databases">
        <title>Draft genome sequence of Flavobacterium succinicans strain DD5b.</title>
        <authorList>
            <person name="Poehlein A."/>
            <person name="Daniel R."/>
            <person name="Simeonova D.D."/>
        </authorList>
    </citation>
    <scope>NUCLEOTIDE SEQUENCE [LARGE SCALE GENOMIC DNA]</scope>
    <source>
        <strain evidence="2 3">DD5b</strain>
    </source>
</reference>
<proteinExistence type="predicted"/>